<proteinExistence type="inferred from homology"/>
<dbReference type="GO" id="GO:0005886">
    <property type="term" value="C:plasma membrane"/>
    <property type="evidence" value="ECO:0007669"/>
    <property type="project" value="UniProtKB-SubCell"/>
</dbReference>
<evidence type="ECO:0000256" key="8">
    <source>
        <dbReference type="ARBA" id="ARBA00023053"/>
    </source>
</evidence>
<evidence type="ECO:0000256" key="5">
    <source>
        <dbReference type="ARBA" id="ARBA00022475"/>
    </source>
</evidence>
<keyword evidence="6 12" id="KW-0812">Transmembrane</keyword>
<feature type="transmembrane region" description="Helical" evidence="12">
    <location>
        <begin position="231"/>
        <end position="248"/>
    </location>
</feature>
<keyword evidence="5" id="KW-1003">Cell membrane</keyword>
<feature type="transmembrane region" description="Helical" evidence="12">
    <location>
        <begin position="165"/>
        <end position="189"/>
    </location>
</feature>
<reference evidence="14 15" key="1">
    <citation type="submission" date="2020-04" db="EMBL/GenBank/DDBJ databases">
        <title>Genome sequencing of novel species.</title>
        <authorList>
            <person name="Heo J."/>
            <person name="Kim S.-J."/>
            <person name="Kim J.-S."/>
            <person name="Hong S.-B."/>
            <person name="Kwon S.-W."/>
        </authorList>
    </citation>
    <scope>NUCLEOTIDE SEQUENCE [LARGE SCALE GENOMIC DNA]</scope>
    <source>
        <strain evidence="14 15">GN2-R2</strain>
    </source>
</reference>
<comment type="similarity">
    <text evidence="2">Belongs to the monovalent cation:proton antiporter 1 (CPA1) transporter (TC 2.A.36) family.</text>
</comment>
<gene>
    <name evidence="14" type="ORF">HH212_22615</name>
</gene>
<protein>
    <submittedName>
        <fullName evidence="14">Sodium:proton antiporter</fullName>
    </submittedName>
</protein>
<dbReference type="InterPro" id="IPR006153">
    <property type="entry name" value="Cation/H_exchanger_TM"/>
</dbReference>
<dbReference type="GO" id="GO:0098719">
    <property type="term" value="P:sodium ion import across plasma membrane"/>
    <property type="evidence" value="ECO:0007669"/>
    <property type="project" value="TreeGrafter"/>
</dbReference>
<keyword evidence="4" id="KW-0050">Antiport</keyword>
<feature type="domain" description="Cation/H+ exchanger transmembrane" evidence="13">
    <location>
        <begin position="11"/>
        <end position="406"/>
    </location>
</feature>
<feature type="transmembrane region" description="Helical" evidence="12">
    <location>
        <begin position="130"/>
        <end position="153"/>
    </location>
</feature>
<evidence type="ECO:0000256" key="1">
    <source>
        <dbReference type="ARBA" id="ARBA00004651"/>
    </source>
</evidence>
<dbReference type="InterPro" id="IPR018422">
    <property type="entry name" value="Cation/H_exchanger_CPA1"/>
</dbReference>
<feature type="transmembrane region" description="Helical" evidence="12">
    <location>
        <begin position="70"/>
        <end position="87"/>
    </location>
</feature>
<feature type="transmembrane region" description="Helical" evidence="12">
    <location>
        <begin position="381"/>
        <end position="401"/>
    </location>
</feature>
<evidence type="ECO:0000256" key="7">
    <source>
        <dbReference type="ARBA" id="ARBA00022989"/>
    </source>
</evidence>
<evidence type="ECO:0000256" key="6">
    <source>
        <dbReference type="ARBA" id="ARBA00022692"/>
    </source>
</evidence>
<dbReference type="GO" id="GO:0015386">
    <property type="term" value="F:potassium:proton antiporter activity"/>
    <property type="evidence" value="ECO:0007669"/>
    <property type="project" value="TreeGrafter"/>
</dbReference>
<sequence length="425" mass="44399">MLDILAICLVTTALLSYVNHQWIRLPTTIGVMVIAMVLSLAIVLLDWLGIASSVRDQEQAFLRSIDFSEVLMQAMLSFLLFAGAMHIKLASLHQHQWQIGALAVAGTVLSTAAVGGGMWLVLPLLGIDLPLLYCLLFGALISPTDPIAVMGILKSAGAPQDLELVIAGESLFNDGVGVVLFSLLLGMLASGGTPTVQAASFLLLHEAGGGLLLGAVLGYITYRMLKSIDQYHVEVMLTLAAVAGGYALASRLHVSGPLAMVVAGLMIGNGGRDHAMSDITRRYVDMFWELLDEILNAVLFVLLGMEVIMITFTPSLLVGGAAAVVVTLAARTATVGVPVAAGARWFGLPGGSAPVLVWGGLRGAISVALALSLPPGHARDVVLTLTYCVVVFSILVQGVSLGHVVRAVIATEEPAPVKARGNTAD</sequence>
<dbReference type="GO" id="GO:0051453">
    <property type="term" value="P:regulation of intracellular pH"/>
    <property type="evidence" value="ECO:0007669"/>
    <property type="project" value="TreeGrafter"/>
</dbReference>
<dbReference type="PANTHER" id="PTHR10110:SF195">
    <property type="entry name" value="NA(+)_H(+) ANTIPORTER NHAS2"/>
    <property type="match status" value="1"/>
</dbReference>
<evidence type="ECO:0000256" key="10">
    <source>
        <dbReference type="ARBA" id="ARBA00023136"/>
    </source>
</evidence>
<organism evidence="14 15">
    <name type="scientific">Massilia forsythiae</name>
    <dbReference type="NCBI Taxonomy" id="2728020"/>
    <lineage>
        <taxon>Bacteria</taxon>
        <taxon>Pseudomonadati</taxon>
        <taxon>Pseudomonadota</taxon>
        <taxon>Betaproteobacteria</taxon>
        <taxon>Burkholderiales</taxon>
        <taxon>Oxalobacteraceae</taxon>
        <taxon>Telluria group</taxon>
        <taxon>Massilia</taxon>
    </lineage>
</organism>
<dbReference type="Proteomes" id="UP000502415">
    <property type="component" value="Chromosome"/>
</dbReference>
<dbReference type="AlphaFoldDB" id="A0A7Z2W104"/>
<keyword evidence="9" id="KW-0406">Ion transport</keyword>
<evidence type="ECO:0000259" key="13">
    <source>
        <dbReference type="Pfam" id="PF00999"/>
    </source>
</evidence>
<comment type="subcellular location">
    <subcellularLocation>
        <location evidence="1">Cell membrane</location>
        <topology evidence="1">Multi-pass membrane protein</topology>
    </subcellularLocation>
</comment>
<dbReference type="GO" id="GO:0015385">
    <property type="term" value="F:sodium:proton antiporter activity"/>
    <property type="evidence" value="ECO:0007669"/>
    <property type="project" value="InterPro"/>
</dbReference>
<dbReference type="Gene3D" id="6.10.140.1330">
    <property type="match status" value="1"/>
</dbReference>
<dbReference type="PANTHER" id="PTHR10110">
    <property type="entry name" value="SODIUM/HYDROGEN EXCHANGER"/>
    <property type="match status" value="1"/>
</dbReference>
<evidence type="ECO:0000256" key="9">
    <source>
        <dbReference type="ARBA" id="ARBA00023065"/>
    </source>
</evidence>
<keyword evidence="15" id="KW-1185">Reference proteome</keyword>
<name>A0A7Z2W104_9BURK</name>
<evidence type="ECO:0000256" key="4">
    <source>
        <dbReference type="ARBA" id="ARBA00022449"/>
    </source>
</evidence>
<evidence type="ECO:0000256" key="3">
    <source>
        <dbReference type="ARBA" id="ARBA00022448"/>
    </source>
</evidence>
<feature type="transmembrane region" description="Helical" evidence="12">
    <location>
        <begin position="99"/>
        <end position="124"/>
    </location>
</feature>
<dbReference type="EMBL" id="CP051685">
    <property type="protein sequence ID" value="QJE02467.1"/>
    <property type="molecule type" value="Genomic_DNA"/>
</dbReference>
<evidence type="ECO:0000313" key="15">
    <source>
        <dbReference type="Proteomes" id="UP000502415"/>
    </source>
</evidence>
<evidence type="ECO:0000256" key="12">
    <source>
        <dbReference type="SAM" id="Phobius"/>
    </source>
</evidence>
<keyword evidence="7 12" id="KW-1133">Transmembrane helix</keyword>
<accession>A0A7Z2W104</accession>
<evidence type="ECO:0000313" key="14">
    <source>
        <dbReference type="EMBL" id="QJE02467.1"/>
    </source>
</evidence>
<dbReference type="KEGG" id="mfy:HH212_22615"/>
<feature type="transmembrane region" description="Helical" evidence="12">
    <location>
        <begin position="318"/>
        <end position="343"/>
    </location>
</feature>
<dbReference type="Pfam" id="PF00999">
    <property type="entry name" value="Na_H_Exchanger"/>
    <property type="match status" value="1"/>
</dbReference>
<evidence type="ECO:0000256" key="11">
    <source>
        <dbReference type="ARBA" id="ARBA00023201"/>
    </source>
</evidence>
<feature type="transmembrane region" description="Helical" evidence="12">
    <location>
        <begin position="29"/>
        <end position="50"/>
    </location>
</feature>
<keyword evidence="3" id="KW-0813">Transport</keyword>
<keyword evidence="11" id="KW-0739">Sodium transport</keyword>
<keyword evidence="8" id="KW-0915">Sodium</keyword>
<feature type="transmembrane region" description="Helical" evidence="12">
    <location>
        <begin position="201"/>
        <end position="222"/>
    </location>
</feature>
<evidence type="ECO:0000256" key="2">
    <source>
        <dbReference type="ARBA" id="ARBA00007367"/>
    </source>
</evidence>
<dbReference type="RefSeq" id="WP_170204552.1">
    <property type="nucleotide sequence ID" value="NZ_CP051685.1"/>
</dbReference>
<keyword evidence="10 12" id="KW-0472">Membrane</keyword>